<keyword evidence="2" id="KW-1185">Reference proteome</keyword>
<dbReference type="EMBL" id="JANDJP010000010">
    <property type="protein sequence ID" value="MDF9914306.1"/>
    <property type="molecule type" value="Genomic_DNA"/>
</dbReference>
<dbReference type="RefSeq" id="WP_178943228.1">
    <property type="nucleotide sequence ID" value="NZ_JAIWJF010000004.1"/>
</dbReference>
<accession>A0ABT6DG25</accession>
<comment type="caution">
    <text evidence="1">The sequence shown here is derived from an EMBL/GenBank/DDBJ whole genome shotgun (WGS) entry which is preliminary data.</text>
</comment>
<evidence type="ECO:0000313" key="1">
    <source>
        <dbReference type="EMBL" id="MDF9914306.1"/>
    </source>
</evidence>
<evidence type="ECO:0000313" key="2">
    <source>
        <dbReference type="Proteomes" id="UP001152867"/>
    </source>
</evidence>
<proteinExistence type="predicted"/>
<dbReference type="Proteomes" id="UP001152867">
    <property type="component" value="Unassembled WGS sequence"/>
</dbReference>
<organism evidence="1 2">
    <name type="scientific">Furfurilactobacillus milii</name>
    <dbReference type="NCBI Taxonomy" id="2888272"/>
    <lineage>
        <taxon>Bacteria</taxon>
        <taxon>Bacillati</taxon>
        <taxon>Bacillota</taxon>
        <taxon>Bacilli</taxon>
        <taxon>Lactobacillales</taxon>
        <taxon>Lactobacillaceae</taxon>
        <taxon>Furfurilactobacillus</taxon>
    </lineage>
</organism>
<protein>
    <submittedName>
        <fullName evidence="1">Uncharacterized protein</fullName>
    </submittedName>
</protein>
<sequence>MKLTKADISNLVGIPVKAIPDVNQGVINNVNGAYLTTGEWLDIAEIIENRAKQQKIVLYDDKDYQKTHKSHACIEQF</sequence>
<gene>
    <name evidence="1" type="ORF">NNA32_08610</name>
</gene>
<reference evidence="1" key="1">
    <citation type="submission" date="2022-06" db="EMBL/GenBank/DDBJ databases">
        <title>Antifungal cultures and metabolites of lactic acid bacteria for use in dairy fermentations.</title>
        <authorList>
            <person name="Zhao Z."/>
            <person name="Gaenzle M."/>
        </authorList>
    </citation>
    <scope>NUCLEOTIDE SEQUENCE</scope>
    <source>
        <strain evidence="1">FUA3126</strain>
    </source>
</reference>
<name>A0ABT6DG25_9LACO</name>